<dbReference type="CDD" id="cd02509">
    <property type="entry name" value="GDP-M1P_Guanylyltransferase"/>
    <property type="match status" value="1"/>
</dbReference>
<accession>A0A0M2NHG9</accession>
<dbReference type="AlphaFoldDB" id="A0A0M2NHG9"/>
<evidence type="ECO:0000256" key="3">
    <source>
        <dbReference type="ARBA" id="ARBA00022679"/>
    </source>
</evidence>
<dbReference type="EC" id="2.7.7.13" evidence="2"/>
<evidence type="ECO:0000313" key="10">
    <source>
        <dbReference type="EMBL" id="KKI50411.1"/>
    </source>
</evidence>
<dbReference type="InterPro" id="IPR054566">
    <property type="entry name" value="ManC/GMP-like_b-helix"/>
</dbReference>
<dbReference type="InterPro" id="IPR049577">
    <property type="entry name" value="GMPP_N"/>
</dbReference>
<keyword evidence="11" id="KW-1185">Reference proteome</keyword>
<evidence type="ECO:0000256" key="6">
    <source>
        <dbReference type="ARBA" id="ARBA00023134"/>
    </source>
</evidence>
<dbReference type="STRING" id="270498.CHK_2474"/>
<dbReference type="FunFam" id="3.90.550.10:FF:000046">
    <property type="entry name" value="Mannose-1-phosphate guanylyltransferase (GDP)"/>
    <property type="match status" value="1"/>
</dbReference>
<dbReference type="InterPro" id="IPR051161">
    <property type="entry name" value="Mannose-6P_isomerase_type2"/>
</dbReference>
<dbReference type="OrthoDB" id="9806359at2"/>
<feature type="domain" description="Nucleotidyl transferase" evidence="8">
    <location>
        <begin position="4"/>
        <end position="277"/>
    </location>
</feature>
<proteinExistence type="inferred from homology"/>
<keyword evidence="6" id="KW-0342">GTP-binding</keyword>
<gene>
    <name evidence="10" type="ORF">CHK_2474</name>
</gene>
<name>A0A0M2NHG9_9FIRM</name>
<comment type="catalytic activity">
    <reaction evidence="7">
        <text>alpha-D-mannose 1-phosphate + GTP + H(+) = GDP-alpha-D-mannose + diphosphate</text>
        <dbReference type="Rhea" id="RHEA:15229"/>
        <dbReference type="ChEBI" id="CHEBI:15378"/>
        <dbReference type="ChEBI" id="CHEBI:33019"/>
        <dbReference type="ChEBI" id="CHEBI:37565"/>
        <dbReference type="ChEBI" id="CHEBI:57527"/>
        <dbReference type="ChEBI" id="CHEBI:58409"/>
        <dbReference type="EC" id="2.7.7.13"/>
    </reaction>
</comment>
<comment type="caution">
    <text evidence="10">The sequence shown here is derived from an EMBL/GenBank/DDBJ whole genome shotgun (WGS) entry which is preliminary data.</text>
</comment>
<keyword evidence="5" id="KW-0547">Nucleotide-binding</keyword>
<evidence type="ECO:0000256" key="7">
    <source>
        <dbReference type="ARBA" id="ARBA00047343"/>
    </source>
</evidence>
<dbReference type="Pfam" id="PF00483">
    <property type="entry name" value="NTP_transferase"/>
    <property type="match status" value="1"/>
</dbReference>
<dbReference type="Gene3D" id="3.90.550.10">
    <property type="entry name" value="Spore Coat Polysaccharide Biosynthesis Protein SpsA, Chain A"/>
    <property type="match status" value="1"/>
</dbReference>
<dbReference type="GO" id="GO:0004475">
    <property type="term" value="F:mannose-1-phosphate guanylyltransferase (GTP) activity"/>
    <property type="evidence" value="ECO:0007669"/>
    <property type="project" value="UniProtKB-EC"/>
</dbReference>
<sequence>MVSSIILAGGSGTRLWPLSSSAKPKQFLNLFSNKSMLRETSERIADVVPAKHQYILTGEKYTPFVREEFGNTVNIMAEPQAKNTAPCILWAAVTIKKHSGDGVAVVMPSDHTIRDGGEFHRALSAAVKRAERGNIVTFGIRPTRAETGYGYVEIETSDYVLNQTTEKLVSFHEKPNQTLAEKYLQAGNFLWNSGMFVFDIQTMIDEFRKYEPDLYDLFTTIDPDDEEQVAQAFEKSKSISIDYAVMEKTKQAYCIPSDFGWSDVGGYESLHEENEKDAYGNVTDGDAIMEQSKDCYVNCKKPVVCVGIEDLVVVETEDAILVARKDMSEQIGKIAKQLNVN</sequence>
<reference evidence="10 11" key="1">
    <citation type="submission" date="2015-04" db="EMBL/GenBank/DDBJ databases">
        <title>Draft genome sequence of bacteremic isolate Catabacter hongkongensis type strain HKU16T.</title>
        <authorList>
            <person name="Lau S.K."/>
            <person name="Teng J.L."/>
            <person name="Huang Y."/>
            <person name="Curreem S.O."/>
            <person name="Tsui S.K."/>
            <person name="Woo P.C."/>
        </authorList>
    </citation>
    <scope>NUCLEOTIDE SEQUENCE [LARGE SCALE GENOMIC DNA]</scope>
    <source>
        <strain evidence="10 11">HKU16</strain>
    </source>
</reference>
<organism evidence="10 11">
    <name type="scientific">Christensenella hongkongensis</name>
    <dbReference type="NCBI Taxonomy" id="270498"/>
    <lineage>
        <taxon>Bacteria</taxon>
        <taxon>Bacillati</taxon>
        <taxon>Bacillota</taxon>
        <taxon>Clostridia</taxon>
        <taxon>Christensenellales</taxon>
        <taxon>Christensenellaceae</taxon>
        <taxon>Christensenella</taxon>
    </lineage>
</organism>
<dbReference type="SUPFAM" id="SSF159283">
    <property type="entry name" value="Guanosine diphospho-D-mannose pyrophosphorylase/mannose-6-phosphate isomerase linker domain"/>
    <property type="match status" value="1"/>
</dbReference>
<evidence type="ECO:0000259" key="8">
    <source>
        <dbReference type="Pfam" id="PF00483"/>
    </source>
</evidence>
<dbReference type="GO" id="GO:0009298">
    <property type="term" value="P:GDP-mannose biosynthetic process"/>
    <property type="evidence" value="ECO:0007669"/>
    <property type="project" value="TreeGrafter"/>
</dbReference>
<dbReference type="GO" id="GO:0005525">
    <property type="term" value="F:GTP binding"/>
    <property type="evidence" value="ECO:0007669"/>
    <property type="project" value="UniProtKB-KW"/>
</dbReference>
<protein>
    <recommendedName>
        <fullName evidence="2">mannose-1-phosphate guanylyltransferase</fullName>
        <ecNumber evidence="2">2.7.7.13</ecNumber>
    </recommendedName>
</protein>
<feature type="domain" description="MannoseP isomerase/GMP-like beta-helix" evidence="9">
    <location>
        <begin position="291"/>
        <end position="338"/>
    </location>
</feature>
<dbReference type="InterPro" id="IPR029044">
    <property type="entry name" value="Nucleotide-diphossugar_trans"/>
</dbReference>
<dbReference type="SUPFAM" id="SSF53448">
    <property type="entry name" value="Nucleotide-diphospho-sugar transferases"/>
    <property type="match status" value="1"/>
</dbReference>
<keyword evidence="4 10" id="KW-0548">Nucleotidyltransferase</keyword>
<dbReference type="PANTHER" id="PTHR46390:SF1">
    <property type="entry name" value="MANNOSE-1-PHOSPHATE GUANYLYLTRANSFERASE"/>
    <property type="match status" value="1"/>
</dbReference>
<evidence type="ECO:0000256" key="4">
    <source>
        <dbReference type="ARBA" id="ARBA00022695"/>
    </source>
</evidence>
<evidence type="ECO:0000259" key="9">
    <source>
        <dbReference type="Pfam" id="PF22640"/>
    </source>
</evidence>
<dbReference type="InterPro" id="IPR005835">
    <property type="entry name" value="NTP_transferase_dom"/>
</dbReference>
<evidence type="ECO:0000313" key="11">
    <source>
        <dbReference type="Proteomes" id="UP000034076"/>
    </source>
</evidence>
<dbReference type="Pfam" id="PF22640">
    <property type="entry name" value="ManC_GMP_beta-helix"/>
    <property type="match status" value="1"/>
</dbReference>
<dbReference type="PATRIC" id="fig|270498.16.peg.2223"/>
<evidence type="ECO:0000256" key="1">
    <source>
        <dbReference type="ARBA" id="ARBA00006115"/>
    </source>
</evidence>
<evidence type="ECO:0000256" key="2">
    <source>
        <dbReference type="ARBA" id="ARBA00012387"/>
    </source>
</evidence>
<comment type="similarity">
    <text evidence="1">Belongs to the mannose-6-phosphate isomerase type 2 family.</text>
</comment>
<evidence type="ECO:0000256" key="5">
    <source>
        <dbReference type="ARBA" id="ARBA00022741"/>
    </source>
</evidence>
<dbReference type="PANTHER" id="PTHR46390">
    <property type="entry name" value="MANNOSE-1-PHOSPHATE GUANYLYLTRANSFERASE"/>
    <property type="match status" value="1"/>
</dbReference>
<dbReference type="EMBL" id="LAYJ01000112">
    <property type="protein sequence ID" value="KKI50411.1"/>
    <property type="molecule type" value="Genomic_DNA"/>
</dbReference>
<dbReference type="RefSeq" id="WP_046444256.1">
    <property type="nucleotide sequence ID" value="NZ_LAYJ01000112.1"/>
</dbReference>
<keyword evidence="3 10" id="KW-0808">Transferase</keyword>
<dbReference type="Proteomes" id="UP000034076">
    <property type="component" value="Unassembled WGS sequence"/>
</dbReference>